<reference evidence="5" key="1">
    <citation type="submission" date="2022-08" db="EMBL/GenBank/DDBJ databases">
        <authorList>
            <person name="Gutierrez-Valencia J."/>
        </authorList>
    </citation>
    <scope>NUCLEOTIDE SEQUENCE</scope>
</reference>
<evidence type="ECO:0000259" key="4">
    <source>
        <dbReference type="PROSITE" id="PS51523"/>
    </source>
</evidence>
<organism evidence="5 6">
    <name type="scientific">Linum tenue</name>
    <dbReference type="NCBI Taxonomy" id="586396"/>
    <lineage>
        <taxon>Eukaryota</taxon>
        <taxon>Viridiplantae</taxon>
        <taxon>Streptophyta</taxon>
        <taxon>Embryophyta</taxon>
        <taxon>Tracheophyta</taxon>
        <taxon>Spermatophyta</taxon>
        <taxon>Magnoliopsida</taxon>
        <taxon>eudicotyledons</taxon>
        <taxon>Gunneridae</taxon>
        <taxon>Pentapetalae</taxon>
        <taxon>rosids</taxon>
        <taxon>fabids</taxon>
        <taxon>Malpighiales</taxon>
        <taxon>Linaceae</taxon>
        <taxon>Linum</taxon>
    </lineage>
</organism>
<accession>A0AAV0NJ81</accession>
<keyword evidence="1" id="KW-0479">Metal-binding</keyword>
<dbReference type="PANTHER" id="PTHR31948:SF140">
    <property type="entry name" value="ZINC-FINGER HOMEODOMAIN PROTEIN 2"/>
    <property type="match status" value="1"/>
</dbReference>
<name>A0AAV0NJ81_9ROSI</name>
<dbReference type="PANTHER" id="PTHR31948">
    <property type="entry name" value="ZINC-FINGER HOMEODOMAIN PROTEIN 2"/>
    <property type="match status" value="1"/>
</dbReference>
<protein>
    <recommendedName>
        <fullName evidence="4">ZF-HD dimerization-type domain-containing protein</fullName>
    </recommendedName>
</protein>
<dbReference type="PROSITE" id="PS51523">
    <property type="entry name" value="ZF_HD_DIMER"/>
    <property type="match status" value="1"/>
</dbReference>
<dbReference type="NCBIfam" id="TIGR01566">
    <property type="entry name" value="ZF_HD_prot_N"/>
    <property type="match status" value="1"/>
</dbReference>
<keyword evidence="6" id="KW-1185">Reference proteome</keyword>
<dbReference type="GO" id="GO:0005634">
    <property type="term" value="C:nucleus"/>
    <property type="evidence" value="ECO:0007669"/>
    <property type="project" value="TreeGrafter"/>
</dbReference>
<feature type="domain" description="ZF-HD dimerization-type" evidence="4">
    <location>
        <begin position="7"/>
        <end position="56"/>
    </location>
</feature>
<dbReference type="GO" id="GO:0008270">
    <property type="term" value="F:zinc ion binding"/>
    <property type="evidence" value="ECO:0007669"/>
    <property type="project" value="UniProtKB-KW"/>
</dbReference>
<dbReference type="GO" id="GO:0003700">
    <property type="term" value="F:DNA-binding transcription factor activity"/>
    <property type="evidence" value="ECO:0007669"/>
    <property type="project" value="TreeGrafter"/>
</dbReference>
<dbReference type="GO" id="GO:0000976">
    <property type="term" value="F:transcription cis-regulatory region binding"/>
    <property type="evidence" value="ECO:0007669"/>
    <property type="project" value="TreeGrafter"/>
</dbReference>
<dbReference type="Proteomes" id="UP001154282">
    <property type="component" value="Unassembled WGS sequence"/>
</dbReference>
<dbReference type="AlphaFoldDB" id="A0AAV0NJ81"/>
<evidence type="ECO:0000313" key="6">
    <source>
        <dbReference type="Proteomes" id="UP001154282"/>
    </source>
</evidence>
<gene>
    <name evidence="5" type="ORF">LITE_LOCUS33540</name>
</gene>
<evidence type="ECO:0000313" key="5">
    <source>
        <dbReference type="EMBL" id="CAI0458447.1"/>
    </source>
</evidence>
<dbReference type="EMBL" id="CAMGYJ010000008">
    <property type="protein sequence ID" value="CAI0458447.1"/>
    <property type="molecule type" value="Genomic_DNA"/>
</dbReference>
<evidence type="ECO:0000256" key="3">
    <source>
        <dbReference type="ARBA" id="ARBA00022833"/>
    </source>
</evidence>
<comment type="caution">
    <text evidence="5">The sequence shown here is derived from an EMBL/GenBank/DDBJ whole genome shotgun (WGS) entry which is preliminary data.</text>
</comment>
<dbReference type="GO" id="GO:0050793">
    <property type="term" value="P:regulation of developmental process"/>
    <property type="evidence" value="ECO:0007669"/>
    <property type="project" value="TreeGrafter"/>
</dbReference>
<evidence type="ECO:0000256" key="2">
    <source>
        <dbReference type="ARBA" id="ARBA00022771"/>
    </source>
</evidence>
<dbReference type="Pfam" id="PF04770">
    <property type="entry name" value="ZF-HD_dimer"/>
    <property type="match status" value="1"/>
</dbReference>
<dbReference type="InterPro" id="IPR006456">
    <property type="entry name" value="ZF_HD_homeobox_Cys/His_dimer"/>
</dbReference>
<keyword evidence="3" id="KW-0862">Zinc</keyword>
<proteinExistence type="predicted"/>
<evidence type="ECO:0000256" key="1">
    <source>
        <dbReference type="ARBA" id="ARBA00022723"/>
    </source>
</evidence>
<keyword evidence="2" id="KW-0863">Zinc-finger</keyword>
<sequence length="96" mass="10515">MATRSKYRECPKNQAVGIGGHAVDGCREFLPSGLDGSIDALKCAACTCHRNFHRRENDDDSAAAPRLFFHHHHHVALLAASPPQLPQHPSPPEEGR</sequence>